<dbReference type="InterPro" id="IPR027417">
    <property type="entry name" value="P-loop_NTPase"/>
</dbReference>
<keyword evidence="2" id="KW-0812">Transmembrane</keyword>
<dbReference type="SUPFAM" id="SSF52540">
    <property type="entry name" value="P-loop containing nucleoside triphosphate hydrolases"/>
    <property type="match status" value="1"/>
</dbReference>
<reference evidence="4 5" key="1">
    <citation type="submission" date="2024-03" db="EMBL/GenBank/DDBJ databases">
        <title>Ignisphaera cupida sp. nov., a hyperthermophilic hydrolytic archaeon from a hot spring of Kamchatka, and proposal of Ignisphaeraceae fam. nov.</title>
        <authorList>
            <person name="Podosokorskaya O.A."/>
            <person name="Elcheninov A.G."/>
            <person name="Maltseva A.I."/>
            <person name="Zayulina K.S."/>
            <person name="Novikov A."/>
            <person name="Merkel A.Y."/>
        </authorList>
    </citation>
    <scope>NUCLEOTIDE SEQUENCE [LARGE SCALE GENOMIC DNA]</scope>
    <source>
        <strain evidence="4 5">38H-sp</strain>
    </source>
</reference>
<feature type="domain" description="YhaN AAA" evidence="3">
    <location>
        <begin position="1"/>
        <end position="42"/>
    </location>
</feature>
<keyword evidence="1" id="KW-0175">Coiled coil</keyword>
<dbReference type="Proteomes" id="UP001466331">
    <property type="component" value="Unassembled WGS sequence"/>
</dbReference>
<feature type="transmembrane region" description="Helical" evidence="2">
    <location>
        <begin position="331"/>
        <end position="354"/>
    </location>
</feature>
<dbReference type="RefSeq" id="WP_420068570.1">
    <property type="nucleotide sequence ID" value="NZ_JBCHKQ010000001.1"/>
</dbReference>
<evidence type="ECO:0000259" key="3">
    <source>
        <dbReference type="Pfam" id="PF13514"/>
    </source>
</evidence>
<organism evidence="4 5">
    <name type="scientific">Rarispira pelagica</name>
    <dbReference type="NCBI Taxonomy" id="3141764"/>
    <lineage>
        <taxon>Bacteria</taxon>
        <taxon>Pseudomonadati</taxon>
        <taxon>Spirochaetota</taxon>
        <taxon>Spirochaetia</taxon>
        <taxon>Winmispirales</taxon>
        <taxon>Winmispiraceae</taxon>
        <taxon>Rarispira</taxon>
    </lineage>
</organism>
<protein>
    <submittedName>
        <fullName evidence="4">AAA family ATPase</fullName>
    </submittedName>
</protein>
<evidence type="ECO:0000313" key="4">
    <source>
        <dbReference type="EMBL" id="MEM5947117.1"/>
    </source>
</evidence>
<dbReference type="PANTHER" id="PTHR32182">
    <property type="entry name" value="DNA REPLICATION AND REPAIR PROTEIN RECF"/>
    <property type="match status" value="1"/>
</dbReference>
<feature type="transmembrane region" description="Helical" evidence="2">
    <location>
        <begin position="303"/>
        <end position="325"/>
    </location>
</feature>
<comment type="caution">
    <text evidence="4">The sequence shown here is derived from an EMBL/GenBank/DDBJ whole genome shotgun (WGS) entry which is preliminary data.</text>
</comment>
<sequence>MSLDSLFLKKFGKFENKGFDFKDFNLFFGKNEAGKSTLADALFCVLADKNPGKTYLGRYESTELSAKGKTGYIDLDALANVFAIRSGSVVMSLDSKSNKGKLARWIQDAVFNNEVNLDKLVDSLAAKVAIDKKNYKAGKDFFKKQTEIMELKQRISQNSAVVENEAKKSSESKKLAEKKHLLEEELVKLKEKENELKQRIEGQRKLDDYKRIRSYLERINKVKNKEAELVSMTNYGSLMREGKDLEERIRELEQEEYRTRLRLEDCEKNMENARRLSEEKRKLISAKKELIAELRDCVLRLRFSTIGGIIGIGILLVGIFLMLPFSGLDSFLSGLLVAIPGGSLFATSFLYGFFYKKTFLSARNLSGKLGQLITELDSEMYGLSSSLREQEERLVGLENEKNKLSGELFLVQTQLTDSRRAYDSWRIKSGVENSSALGERERMANEKRRELDEDRRVLAKLREEYKAGSNEELTTRLMSECDMLEKELPAEELDDMAKKMLNAEYARVQKAIADSESEINSIDISLSRIKGELYSSSNMRLMMQLEQDKKELARLNSELEEMKKDVEAYRIAGSVFSAIRDELASDFGLIVEKMVPYFSAITGDKRDIRIDSLNITDIIVEDATSCDRGISLLSKGTQAAFFLAARLGLAELTADRAGLVEDGVLIFDEPFESLDSMRRKGAIEAIRMFFERHHGWQGFFFTSFEEVRELVISSFPSSFLAVFELEA</sequence>
<evidence type="ECO:0000256" key="2">
    <source>
        <dbReference type="SAM" id="Phobius"/>
    </source>
</evidence>
<feature type="coiled-coil region" evidence="1">
    <location>
        <begin position="235"/>
        <end position="293"/>
    </location>
</feature>
<dbReference type="EMBL" id="JBCHKQ010000001">
    <property type="protein sequence ID" value="MEM5947117.1"/>
    <property type="molecule type" value="Genomic_DNA"/>
</dbReference>
<name>A0ABU9UAD2_9SPIR</name>
<keyword evidence="5" id="KW-1185">Reference proteome</keyword>
<proteinExistence type="predicted"/>
<evidence type="ECO:0000313" key="5">
    <source>
        <dbReference type="Proteomes" id="UP001466331"/>
    </source>
</evidence>
<dbReference type="PANTHER" id="PTHR32182:SF0">
    <property type="entry name" value="DNA REPLICATION AND REPAIR PROTEIN RECF"/>
    <property type="match status" value="1"/>
</dbReference>
<dbReference type="InterPro" id="IPR038734">
    <property type="entry name" value="YhaN_AAA"/>
</dbReference>
<feature type="coiled-coil region" evidence="1">
    <location>
        <begin position="172"/>
        <end position="206"/>
    </location>
</feature>
<keyword evidence="2" id="KW-1133">Transmembrane helix</keyword>
<dbReference type="Gene3D" id="3.40.50.300">
    <property type="entry name" value="P-loop containing nucleotide triphosphate hydrolases"/>
    <property type="match status" value="2"/>
</dbReference>
<gene>
    <name evidence="4" type="ORF">WKV44_01010</name>
</gene>
<evidence type="ECO:0000256" key="1">
    <source>
        <dbReference type="SAM" id="Coils"/>
    </source>
</evidence>
<feature type="coiled-coil region" evidence="1">
    <location>
        <begin position="498"/>
        <end position="572"/>
    </location>
</feature>
<feature type="coiled-coil region" evidence="1">
    <location>
        <begin position="444"/>
        <end position="471"/>
    </location>
</feature>
<dbReference type="Pfam" id="PF13514">
    <property type="entry name" value="AAA_27"/>
    <property type="match status" value="1"/>
</dbReference>
<keyword evidence="2" id="KW-0472">Membrane</keyword>
<accession>A0ABU9UAD2</accession>